<dbReference type="OMA" id="WIANYHA"/>
<feature type="compositionally biased region" description="Basic and acidic residues" evidence="1">
    <location>
        <begin position="237"/>
        <end position="258"/>
    </location>
</feature>
<keyword evidence="3" id="KW-1185">Reference proteome</keyword>
<gene>
    <name evidence="2" type="ORF">NAEGRDRAFT_74040</name>
</gene>
<organism evidence="3">
    <name type="scientific">Naegleria gruberi</name>
    <name type="common">Amoeba</name>
    <dbReference type="NCBI Taxonomy" id="5762"/>
    <lineage>
        <taxon>Eukaryota</taxon>
        <taxon>Discoba</taxon>
        <taxon>Heterolobosea</taxon>
        <taxon>Tetramitia</taxon>
        <taxon>Eutetramitia</taxon>
        <taxon>Vahlkampfiidae</taxon>
        <taxon>Naegleria</taxon>
    </lineage>
</organism>
<feature type="region of interest" description="Disordered" evidence="1">
    <location>
        <begin position="187"/>
        <end position="403"/>
    </location>
</feature>
<dbReference type="InParanoid" id="D2VY96"/>
<accession>D2VY96</accession>
<evidence type="ECO:0000256" key="1">
    <source>
        <dbReference type="SAM" id="MobiDB-lite"/>
    </source>
</evidence>
<name>D2VY96_NAEGR</name>
<feature type="compositionally biased region" description="Low complexity" evidence="1">
    <location>
        <begin position="359"/>
        <end position="377"/>
    </location>
</feature>
<dbReference type="Proteomes" id="UP000006671">
    <property type="component" value="Unassembled WGS sequence"/>
</dbReference>
<proteinExistence type="predicted"/>
<feature type="compositionally biased region" description="Low complexity" evidence="1">
    <location>
        <begin position="189"/>
        <end position="199"/>
    </location>
</feature>
<feature type="compositionally biased region" description="Polar residues" evidence="1">
    <location>
        <begin position="275"/>
        <end position="295"/>
    </location>
</feature>
<dbReference type="KEGG" id="ngr:NAEGRDRAFT_74040"/>
<dbReference type="AlphaFoldDB" id="D2VY96"/>
<reference evidence="2 3" key="1">
    <citation type="journal article" date="2010" name="Cell">
        <title>The genome of Naegleria gruberi illuminates early eukaryotic versatility.</title>
        <authorList>
            <person name="Fritz-Laylin L.K."/>
            <person name="Prochnik S.E."/>
            <person name="Ginger M.L."/>
            <person name="Dacks J.B."/>
            <person name="Carpenter M.L."/>
            <person name="Field M.C."/>
            <person name="Kuo A."/>
            <person name="Paredez A."/>
            <person name="Chapman J."/>
            <person name="Pham J."/>
            <person name="Shu S."/>
            <person name="Neupane R."/>
            <person name="Cipriano M."/>
            <person name="Mancuso J."/>
            <person name="Tu H."/>
            <person name="Salamov A."/>
            <person name="Lindquist E."/>
            <person name="Shapiro H."/>
            <person name="Lucas S."/>
            <person name="Grigoriev I.V."/>
            <person name="Cande W.Z."/>
            <person name="Fulton C."/>
            <person name="Rokhsar D.S."/>
            <person name="Dawson S.C."/>
        </authorList>
    </citation>
    <scope>NUCLEOTIDE SEQUENCE [LARGE SCALE GENOMIC DNA]</scope>
    <source>
        <strain evidence="2 3">NEG-M</strain>
    </source>
</reference>
<feature type="compositionally biased region" description="Polar residues" evidence="1">
    <location>
        <begin position="391"/>
        <end position="403"/>
    </location>
</feature>
<sequence>MNEEGNKFNSKTDFSFGGEPYTVYFTTPDTDNLMLTIEHRISCDRWCGRYSSQQYDCVKYPLPLAYEEPNVEILKNMIQSLRTENEQLRKPSKDIDKIAREKKEIEESYRKLQVESANEVKHVRKQYDEIARELQSQTIENERLKKQVLHSNNTRNAEFEEKILQLKKELKQAKAEIDILKVENNRYYSSKPSSDGRSSPVIKSSRARSPSPKVSSSPRIERSRSPSPGRKVLTNSVEKRTSNRSSTEKHRIDKKGYESPKSTKLSLPKPPTSSNNRGSRSISPSLRSKTPTSTKEIPERKPSRGRVSSSPSRARQMPESPRRLSSSKLEDKKRGKPIKKTYYDTSEDESELASNTDMYSSHASAYISDDYSDYSYTSEDRRSYTRSSSRGKQPTSGKSKSKR</sequence>
<evidence type="ECO:0000313" key="3">
    <source>
        <dbReference type="Proteomes" id="UP000006671"/>
    </source>
</evidence>
<dbReference type="VEuPathDB" id="AmoebaDB:NAEGRDRAFT_74040"/>
<evidence type="ECO:0000313" key="2">
    <source>
        <dbReference type="EMBL" id="EFC38162.1"/>
    </source>
</evidence>
<dbReference type="EMBL" id="GG738910">
    <property type="protein sequence ID" value="EFC38162.1"/>
    <property type="molecule type" value="Genomic_DNA"/>
</dbReference>
<protein>
    <submittedName>
        <fullName evidence="2">Predicted protein</fullName>
    </submittedName>
</protein>
<feature type="compositionally biased region" description="Low complexity" evidence="1">
    <location>
        <begin position="305"/>
        <end position="315"/>
    </location>
</feature>
<feature type="compositionally biased region" description="Low complexity" evidence="1">
    <location>
        <begin position="207"/>
        <end position="218"/>
    </location>
</feature>
<dbReference type="OrthoDB" id="568137at2759"/>
<dbReference type="RefSeq" id="XP_002670906.1">
    <property type="nucleotide sequence ID" value="XM_002670860.1"/>
</dbReference>
<dbReference type="GeneID" id="8857764"/>